<protein>
    <recommendedName>
        <fullName evidence="6">FUSC family protein</fullName>
    </recommendedName>
</protein>
<evidence type="ECO:0008006" key="6">
    <source>
        <dbReference type="Google" id="ProtNLM"/>
    </source>
</evidence>
<dbReference type="OrthoDB" id="5636317at2"/>
<evidence type="ECO:0000313" key="2">
    <source>
        <dbReference type="EMBL" id="KTC94996.1"/>
    </source>
</evidence>
<keyword evidence="1" id="KW-0812">Transmembrane</keyword>
<dbReference type="EMBL" id="LNYB01000085">
    <property type="protein sequence ID" value="KTC94996.1"/>
    <property type="molecule type" value="Genomic_DNA"/>
</dbReference>
<dbReference type="STRING" id="453.Lfee_2660"/>
<feature type="transmembrane region" description="Helical" evidence="1">
    <location>
        <begin position="65"/>
        <end position="86"/>
    </location>
</feature>
<organism evidence="2 4">
    <name type="scientific">Legionella feeleii</name>
    <dbReference type="NCBI Taxonomy" id="453"/>
    <lineage>
        <taxon>Bacteria</taxon>
        <taxon>Pseudomonadati</taxon>
        <taxon>Pseudomonadota</taxon>
        <taxon>Gammaproteobacteria</taxon>
        <taxon>Legionellales</taxon>
        <taxon>Legionellaceae</taxon>
        <taxon>Legionella</taxon>
    </lineage>
</organism>
<reference evidence="2 4" key="1">
    <citation type="submission" date="2015-11" db="EMBL/GenBank/DDBJ databases">
        <title>Genomic analysis of 38 Legionella species identifies large and diverse effector repertoires.</title>
        <authorList>
            <person name="Burstein D."/>
            <person name="Amaro F."/>
            <person name="Zusman T."/>
            <person name="Lifshitz Z."/>
            <person name="Cohen O."/>
            <person name="Gilbert J.A."/>
            <person name="Pupko T."/>
            <person name="Shuman H.A."/>
            <person name="Segal G."/>
        </authorList>
    </citation>
    <scope>NUCLEOTIDE SEQUENCE [LARGE SCALE GENOMIC DNA]</scope>
    <source>
        <strain evidence="2 4">WO-44C</strain>
    </source>
</reference>
<accession>A0A0W0THC3</accession>
<evidence type="ECO:0000256" key="1">
    <source>
        <dbReference type="SAM" id="Phobius"/>
    </source>
</evidence>
<keyword evidence="1" id="KW-1133">Transmembrane helix</keyword>
<name>A0A0W0THC3_9GAMM</name>
<dbReference type="EMBL" id="UASS01000022">
    <property type="protein sequence ID" value="SPX61786.1"/>
    <property type="molecule type" value="Genomic_DNA"/>
</dbReference>
<dbReference type="RefSeq" id="WP_058447496.1">
    <property type="nucleotide sequence ID" value="NZ_CAAAHT010000006.1"/>
</dbReference>
<evidence type="ECO:0000313" key="4">
    <source>
        <dbReference type="Proteomes" id="UP000054698"/>
    </source>
</evidence>
<feature type="transmembrane region" description="Helical" evidence="1">
    <location>
        <begin position="92"/>
        <end position="110"/>
    </location>
</feature>
<feature type="transmembrane region" description="Helical" evidence="1">
    <location>
        <begin position="144"/>
        <end position="163"/>
    </location>
</feature>
<sequence length="352" mass="40453">MNHFKRLQIFFWNIDPGYFRVKHAFKTVLAIVIALWFVRDETHFTKAMTGLACGMSMQGMIAKSFISRVVQVILFDLAFFTAFIMGLWVRDFPHLCPIVLVVLGFTVNYMRRFGLSNSVAPMKVWTLCFLAIVIPLQTKEWWTHIYGFIIGLVAGALTLLFVFPENYSKLFINNSNRLFKALARGMNACRRPILFPVPPRNIARLSFVRVRDMLHRLLDSNQTIVQGLAINEREKLIDGIMIQEYALIHAFNMMVDSYKTILVKNYQLSPSKRLALSSINRQFAALLTSLTMNKDYSVTAKTCRISMAKITEKLSQEPLTDPALVMVFLNLKLSFNLLHENILRLQRGENAD</sequence>
<reference evidence="3 5" key="2">
    <citation type="submission" date="2018-06" db="EMBL/GenBank/DDBJ databases">
        <authorList>
            <consortium name="Pathogen Informatics"/>
            <person name="Doyle S."/>
        </authorList>
    </citation>
    <scope>NUCLEOTIDE SEQUENCE [LARGE SCALE GENOMIC DNA]</scope>
    <source>
        <strain evidence="3 5">NCTC12022</strain>
    </source>
</reference>
<evidence type="ECO:0000313" key="5">
    <source>
        <dbReference type="Proteomes" id="UP000251942"/>
    </source>
</evidence>
<dbReference type="Proteomes" id="UP000251942">
    <property type="component" value="Unassembled WGS sequence"/>
</dbReference>
<dbReference type="PATRIC" id="fig|453.4.peg.2915"/>
<feature type="transmembrane region" description="Helical" evidence="1">
    <location>
        <begin position="122"/>
        <end position="138"/>
    </location>
</feature>
<evidence type="ECO:0000313" key="3">
    <source>
        <dbReference type="EMBL" id="SPX61786.1"/>
    </source>
</evidence>
<keyword evidence="4" id="KW-1185">Reference proteome</keyword>
<proteinExistence type="predicted"/>
<dbReference type="AlphaFoldDB" id="A0A0W0THC3"/>
<gene>
    <name evidence="2" type="ORF">Lfee_2660</name>
    <name evidence="3" type="ORF">NCTC12022_02535</name>
</gene>
<dbReference type="Proteomes" id="UP000054698">
    <property type="component" value="Unassembled WGS sequence"/>
</dbReference>
<keyword evidence="1" id="KW-0472">Membrane</keyword>